<dbReference type="GO" id="GO:0015276">
    <property type="term" value="F:ligand-gated monoatomic ion channel activity"/>
    <property type="evidence" value="ECO:0007669"/>
    <property type="project" value="InterPro"/>
</dbReference>
<dbReference type="SMART" id="SM00079">
    <property type="entry name" value="PBPe"/>
    <property type="match status" value="1"/>
</dbReference>
<dbReference type="Gene3D" id="3.40.190.10">
    <property type="entry name" value="Periplasmic binding protein-like II"/>
    <property type="match status" value="2"/>
</dbReference>
<dbReference type="PANTHER" id="PTHR35936:SF17">
    <property type="entry name" value="ARGININE-BINDING EXTRACELLULAR PROTEIN ARTP"/>
    <property type="match status" value="1"/>
</dbReference>
<feature type="domain" description="Solute-binding protein family 3/N-terminal" evidence="3">
    <location>
        <begin position="53"/>
        <end position="274"/>
    </location>
</feature>
<accession>A0A1M6PB30</accession>
<gene>
    <name evidence="5" type="ORF">SAMN02745883_01125</name>
</gene>
<dbReference type="SMART" id="SM00062">
    <property type="entry name" value="PBPb"/>
    <property type="match status" value="1"/>
</dbReference>
<proteinExistence type="predicted"/>
<dbReference type="EMBL" id="FRAJ01000008">
    <property type="protein sequence ID" value="SHK05155.1"/>
    <property type="molecule type" value="Genomic_DNA"/>
</dbReference>
<dbReference type="Pfam" id="PF00497">
    <property type="entry name" value="SBP_bac_3"/>
    <property type="match status" value="2"/>
</dbReference>
<feature type="chain" id="PRO_5038741380" evidence="2">
    <location>
        <begin position="27"/>
        <end position="283"/>
    </location>
</feature>
<feature type="signal peptide" evidence="2">
    <location>
        <begin position="1"/>
        <end position="26"/>
    </location>
</feature>
<evidence type="ECO:0000256" key="2">
    <source>
        <dbReference type="SAM" id="SignalP"/>
    </source>
</evidence>
<dbReference type="RefSeq" id="WP_072966475.1">
    <property type="nucleotide sequence ID" value="NZ_FRAJ01000008.1"/>
</dbReference>
<dbReference type="InterPro" id="IPR001320">
    <property type="entry name" value="Iontro_rcpt_C"/>
</dbReference>
<name>A0A1M6PB30_9FIRM</name>
<dbReference type="SUPFAM" id="SSF53850">
    <property type="entry name" value="Periplasmic binding protein-like II"/>
    <property type="match status" value="1"/>
</dbReference>
<protein>
    <submittedName>
        <fullName evidence="5">Amino acid ABC transporter substrate-binding protein, PAAT family</fullName>
    </submittedName>
</protein>
<dbReference type="Proteomes" id="UP000184082">
    <property type="component" value="Unassembled WGS sequence"/>
</dbReference>
<feature type="domain" description="Ionotropic glutamate receptor C-terminal" evidence="4">
    <location>
        <begin position="53"/>
        <end position="274"/>
    </location>
</feature>
<reference evidence="5 6" key="1">
    <citation type="submission" date="2016-11" db="EMBL/GenBank/DDBJ databases">
        <authorList>
            <person name="Jaros S."/>
            <person name="Januszkiewicz K."/>
            <person name="Wedrychowicz H."/>
        </authorList>
    </citation>
    <scope>NUCLEOTIDE SEQUENCE [LARGE SCALE GENOMIC DNA]</scope>
    <source>
        <strain evidence="5 6">DSM 14501</strain>
    </source>
</reference>
<evidence type="ECO:0000259" key="4">
    <source>
        <dbReference type="SMART" id="SM00079"/>
    </source>
</evidence>
<dbReference type="STRING" id="1121266.SAMN02745883_01125"/>
<evidence type="ECO:0000259" key="3">
    <source>
        <dbReference type="SMART" id="SM00062"/>
    </source>
</evidence>
<keyword evidence="1 2" id="KW-0732">Signal</keyword>
<evidence type="ECO:0000313" key="5">
    <source>
        <dbReference type="EMBL" id="SHK05155.1"/>
    </source>
</evidence>
<evidence type="ECO:0000313" key="6">
    <source>
        <dbReference type="Proteomes" id="UP000184082"/>
    </source>
</evidence>
<dbReference type="GO" id="GO:0016020">
    <property type="term" value="C:membrane"/>
    <property type="evidence" value="ECO:0007669"/>
    <property type="project" value="InterPro"/>
</dbReference>
<dbReference type="InterPro" id="IPR001638">
    <property type="entry name" value="Solute-binding_3/MltF_N"/>
</dbReference>
<keyword evidence="6" id="KW-1185">Reference proteome</keyword>
<dbReference type="PANTHER" id="PTHR35936">
    <property type="entry name" value="MEMBRANE-BOUND LYTIC MUREIN TRANSGLYCOSYLASE F"/>
    <property type="match status" value="1"/>
</dbReference>
<dbReference type="PROSITE" id="PS51257">
    <property type="entry name" value="PROKAR_LIPOPROTEIN"/>
    <property type="match status" value="1"/>
</dbReference>
<sequence length="283" mass="30774">MLKKIGKKFITVLLIGVMLFSFTACQKGVSSENNSDKEVKKVSKLETIKKAGKLVVGTSADYPPYEFHYVNNGKDEIVGFDIAIANEIAKDLGVELEIEDIGFDGLLAALKGDKVDIVIAGMTPTEERKKSVDFSKVYYKAVQSVLVGSKDVDKFKTIDDLTGKVIGVQKGTIQEELAKTQIKDAKIESLTSIADLILQLKNGKVDAVIAEAPVAKAYAKNIDGIEVSSIQLETDDNGSAVAVNKGNEDLVEAINKTLDKLMSENKIEEFVLEAIKLSEENQQ</sequence>
<evidence type="ECO:0000256" key="1">
    <source>
        <dbReference type="ARBA" id="ARBA00022729"/>
    </source>
</evidence>
<dbReference type="AlphaFoldDB" id="A0A1M6PB30"/>
<organism evidence="5 6">
    <name type="scientific">Caminicella sporogenes DSM 14501</name>
    <dbReference type="NCBI Taxonomy" id="1121266"/>
    <lineage>
        <taxon>Bacteria</taxon>
        <taxon>Bacillati</taxon>
        <taxon>Bacillota</taxon>
        <taxon>Clostridia</taxon>
        <taxon>Peptostreptococcales</taxon>
        <taxon>Caminicellaceae</taxon>
        <taxon>Caminicella</taxon>
    </lineage>
</organism>